<comment type="caution">
    <text evidence="6">The sequence shown here is derived from an EMBL/GenBank/DDBJ whole genome shotgun (WGS) entry which is preliminary data.</text>
</comment>
<feature type="region of interest" description="Disordered" evidence="5">
    <location>
        <begin position="442"/>
        <end position="471"/>
    </location>
</feature>
<dbReference type="GO" id="GO:0010468">
    <property type="term" value="P:regulation of gene expression"/>
    <property type="evidence" value="ECO:0007669"/>
    <property type="project" value="TreeGrafter"/>
</dbReference>
<dbReference type="SMART" id="SM00028">
    <property type="entry name" value="TPR"/>
    <property type="match status" value="7"/>
</dbReference>
<keyword evidence="7" id="KW-1185">Reference proteome</keyword>
<dbReference type="InterPro" id="IPR011990">
    <property type="entry name" value="TPR-like_helical_dom_sf"/>
</dbReference>
<dbReference type="PANTHER" id="PTHR14017:SF1">
    <property type="entry name" value="LD02225P"/>
    <property type="match status" value="1"/>
</dbReference>
<evidence type="ECO:0000313" key="6">
    <source>
        <dbReference type="EMBL" id="KAF6035423.1"/>
    </source>
</evidence>
<feature type="repeat" description="TPR" evidence="4">
    <location>
        <begin position="114"/>
        <end position="147"/>
    </location>
</feature>
<comment type="similarity">
    <text evidence="3">Belongs to the UTX family.</text>
</comment>
<dbReference type="Gene3D" id="2.60.120.650">
    <property type="entry name" value="Cupin"/>
    <property type="match status" value="1"/>
</dbReference>
<organism evidence="6 7">
    <name type="scientific">Bugula neritina</name>
    <name type="common">Brown bryozoan</name>
    <name type="synonym">Sertularia neritina</name>
    <dbReference type="NCBI Taxonomy" id="10212"/>
    <lineage>
        <taxon>Eukaryota</taxon>
        <taxon>Metazoa</taxon>
        <taxon>Spiralia</taxon>
        <taxon>Lophotrochozoa</taxon>
        <taxon>Bryozoa</taxon>
        <taxon>Gymnolaemata</taxon>
        <taxon>Cheilostomatida</taxon>
        <taxon>Flustrina</taxon>
        <taxon>Buguloidea</taxon>
        <taxon>Bugulidae</taxon>
        <taxon>Bugula</taxon>
    </lineage>
</organism>
<dbReference type="PANTHER" id="PTHR14017">
    <property type="entry name" value="LYSINE-SPECIFIC DEMETHYLASE"/>
    <property type="match status" value="1"/>
</dbReference>
<name>A0A7J7KB39_BUGNE</name>
<dbReference type="SUPFAM" id="SSF48452">
    <property type="entry name" value="TPR-like"/>
    <property type="match status" value="1"/>
</dbReference>
<comment type="subcellular location">
    <subcellularLocation>
        <location evidence="1">Nucleus</location>
    </subcellularLocation>
</comment>
<feature type="compositionally biased region" description="Basic and acidic residues" evidence="5">
    <location>
        <begin position="648"/>
        <end position="660"/>
    </location>
</feature>
<proteinExistence type="inferred from homology"/>
<keyword evidence="4" id="KW-0802">TPR repeat</keyword>
<evidence type="ECO:0000256" key="5">
    <source>
        <dbReference type="SAM" id="MobiDB-lite"/>
    </source>
</evidence>
<keyword evidence="2" id="KW-0539">Nucleus</keyword>
<dbReference type="Gene3D" id="1.25.40.10">
    <property type="entry name" value="Tetratricopeptide repeat domain"/>
    <property type="match status" value="2"/>
</dbReference>
<feature type="repeat" description="TPR" evidence="4">
    <location>
        <begin position="336"/>
        <end position="369"/>
    </location>
</feature>
<dbReference type="GO" id="GO:0071558">
    <property type="term" value="F:histone H3K27me2/H3K27me3 demethylase activity"/>
    <property type="evidence" value="ECO:0007669"/>
    <property type="project" value="TreeGrafter"/>
</dbReference>
<dbReference type="GO" id="GO:0000978">
    <property type="term" value="F:RNA polymerase II cis-regulatory region sequence-specific DNA binding"/>
    <property type="evidence" value="ECO:0007669"/>
    <property type="project" value="TreeGrafter"/>
</dbReference>
<protein>
    <submittedName>
        <fullName evidence="6">KDM6A</fullName>
    </submittedName>
</protein>
<reference evidence="6" key="1">
    <citation type="submission" date="2020-06" db="EMBL/GenBank/DDBJ databases">
        <title>Draft genome of Bugula neritina, a colonial animal packing powerful symbionts and potential medicines.</title>
        <authorList>
            <person name="Rayko M."/>
        </authorList>
    </citation>
    <scope>NUCLEOTIDE SEQUENCE [LARGE SCALE GENOMIC DNA]</scope>
    <source>
        <strain evidence="6">Kwan_BN1</strain>
    </source>
</reference>
<dbReference type="GO" id="GO:0031490">
    <property type="term" value="F:chromatin DNA binding"/>
    <property type="evidence" value="ECO:0007669"/>
    <property type="project" value="TreeGrafter"/>
</dbReference>
<dbReference type="InterPro" id="IPR019734">
    <property type="entry name" value="TPR_rpt"/>
</dbReference>
<dbReference type="SUPFAM" id="SSF81901">
    <property type="entry name" value="HCP-like"/>
    <property type="match status" value="1"/>
</dbReference>
<sequence length="660" mass="73999">MLAVSALNTMTLEQPLDNELTPAEMEKLKSFDSTLYGQIDLFNTADGSAKRLLLVKGAQSLENELIRSTKLNTPPSSTLLCSLGHIQLLLEDFPKAMSAYQKYYNMDQTCEQNINFLYGLGIVYSHFNQDQWAMQTFQQVLYLNPTFVRASDVHFRIGIIRKNNKEYETATKHFRIALNDSSSSAFLKAEVRFHGAHMFELQGDNKQAKLLYEQLLQGTSVPDQIRANAYRQLGWMYHSDESFGDLERRELTAIEYLRKSIDADNTNGQSWYYLGRCYSTLNKVHDAFVSYRQSIDKSEASADTWCSIGILYQQQNQPMDALQAYICAVQLEKTHTAAWTNLGLLYEANSQPQDALACFQNARNTNPDSVNPNVTSRITVLSTQLSKLNTQQLKEVIMAQKHTLPCINEAFHLPIPAELTSRQQGGVVGGAPPQGYNACSAGLSPGASMLSNGQPSPKKRRTVNRKKAEPKPGDVAQFMNQQMQLPAYLQPQNAASLTPQQQAAAHQMRQQFFAQQQYQISLNMQPEDVPDTSIERQPVYPKDDPAKVLHPSELSAIKQEVVTPAYPVISPRPSQRQSNKLNQNETKTCIAMTAREILDKCKDQSKEPIKGSPNILSDKCRPPLPPPCPEPPLSPEQLTPSTPTITIECKKDAMSSDLQR</sequence>
<dbReference type="AlphaFoldDB" id="A0A7J7KB39"/>
<gene>
    <name evidence="6" type="ORF">EB796_006273</name>
</gene>
<feature type="compositionally biased region" description="Pro residues" evidence="5">
    <location>
        <begin position="622"/>
        <end position="634"/>
    </location>
</feature>
<dbReference type="InterPro" id="IPR051630">
    <property type="entry name" value="Corepressor-Demethylase"/>
</dbReference>
<dbReference type="OrthoDB" id="418911at2759"/>
<dbReference type="EMBL" id="VXIV02000880">
    <property type="protein sequence ID" value="KAF6035423.1"/>
    <property type="molecule type" value="Genomic_DNA"/>
</dbReference>
<evidence type="ECO:0000256" key="4">
    <source>
        <dbReference type="PROSITE-ProRule" id="PRU00339"/>
    </source>
</evidence>
<dbReference type="Proteomes" id="UP000593567">
    <property type="component" value="Unassembled WGS sequence"/>
</dbReference>
<dbReference type="GO" id="GO:0044666">
    <property type="term" value="C:MLL3/4 complex"/>
    <property type="evidence" value="ECO:0007669"/>
    <property type="project" value="TreeGrafter"/>
</dbReference>
<feature type="region of interest" description="Disordered" evidence="5">
    <location>
        <begin position="602"/>
        <end position="660"/>
    </location>
</feature>
<evidence type="ECO:0000256" key="3">
    <source>
        <dbReference type="ARBA" id="ARBA00034483"/>
    </source>
</evidence>
<feature type="repeat" description="TPR" evidence="4">
    <location>
        <begin position="302"/>
        <end position="335"/>
    </location>
</feature>
<accession>A0A7J7KB39</accession>
<evidence type="ECO:0000256" key="1">
    <source>
        <dbReference type="ARBA" id="ARBA00004123"/>
    </source>
</evidence>
<evidence type="ECO:0000313" key="7">
    <source>
        <dbReference type="Proteomes" id="UP000593567"/>
    </source>
</evidence>
<dbReference type="PROSITE" id="PS50005">
    <property type="entry name" value="TPR"/>
    <property type="match status" value="3"/>
</dbReference>
<evidence type="ECO:0000256" key="2">
    <source>
        <dbReference type="ARBA" id="ARBA00023242"/>
    </source>
</evidence>